<reference evidence="2 3" key="1">
    <citation type="submission" date="2019-09" db="EMBL/GenBank/DDBJ databases">
        <authorList>
            <person name="Depoorter E."/>
        </authorList>
    </citation>
    <scope>NUCLEOTIDE SEQUENCE [LARGE SCALE GENOMIC DNA]</scope>
    <source>
        <strain evidence="2">R-71033</strain>
    </source>
</reference>
<proteinExistence type="predicted"/>
<evidence type="ECO:0000313" key="3">
    <source>
        <dbReference type="Proteomes" id="UP000494109"/>
    </source>
</evidence>
<evidence type="ECO:0000259" key="1">
    <source>
        <dbReference type="Pfam" id="PF06441"/>
    </source>
</evidence>
<gene>
    <name evidence="2" type="ORF">BCO71033_03001</name>
</gene>
<accession>A0A6P2YE70</accession>
<protein>
    <submittedName>
        <fullName evidence="2">Multidrug MFS transporter</fullName>
    </submittedName>
</protein>
<dbReference type="Pfam" id="PF06441">
    <property type="entry name" value="EHN"/>
    <property type="match status" value="1"/>
</dbReference>
<organism evidence="2 3">
    <name type="scientific">Burkholderia contaminans</name>
    <dbReference type="NCBI Taxonomy" id="488447"/>
    <lineage>
        <taxon>Bacteria</taxon>
        <taxon>Pseudomonadati</taxon>
        <taxon>Pseudomonadota</taxon>
        <taxon>Betaproteobacteria</taxon>
        <taxon>Burkholderiales</taxon>
        <taxon>Burkholderiaceae</taxon>
        <taxon>Burkholderia</taxon>
        <taxon>Burkholderia cepacia complex</taxon>
    </lineage>
</organism>
<feature type="domain" description="Epoxide hydrolase N-terminal" evidence="1">
    <location>
        <begin position="55"/>
        <end position="102"/>
    </location>
</feature>
<dbReference type="InterPro" id="IPR029058">
    <property type="entry name" value="AB_hydrolase_fold"/>
</dbReference>
<dbReference type="AlphaFoldDB" id="A0A6P2YE70"/>
<dbReference type="EMBL" id="CABVQS010000011">
    <property type="protein sequence ID" value="VWD18838.1"/>
    <property type="molecule type" value="Genomic_DNA"/>
</dbReference>
<dbReference type="Proteomes" id="UP000494109">
    <property type="component" value="Unassembled WGS sequence"/>
</dbReference>
<name>A0A6P2YE70_9BURK</name>
<sequence>MPIDILPPAPARRRFMGAATAAMAGSLSRLACAEAETAQPVAGIARSAGGAGAAVRPLRVHATDAQLADLRRRIDATRWPERETVADASQGVPQALSEALRASFHALR</sequence>
<dbReference type="InterPro" id="IPR010497">
    <property type="entry name" value="Epoxide_hydro_N"/>
</dbReference>
<dbReference type="Gene3D" id="3.40.50.1820">
    <property type="entry name" value="alpha/beta hydrolase"/>
    <property type="match status" value="1"/>
</dbReference>
<evidence type="ECO:0000313" key="2">
    <source>
        <dbReference type="EMBL" id="VWD18838.1"/>
    </source>
</evidence>